<dbReference type="NCBIfam" id="NF002805">
    <property type="entry name" value="PRK02947.1"/>
    <property type="match status" value="1"/>
</dbReference>
<evidence type="ECO:0000259" key="1">
    <source>
        <dbReference type="PROSITE" id="PS51464"/>
    </source>
</evidence>
<accession>D1ALJ6</accession>
<dbReference type="AlphaFoldDB" id="D1ALJ6"/>
<dbReference type="RefSeq" id="WP_012861933.1">
    <property type="nucleotide sequence ID" value="NC_013517.1"/>
</dbReference>
<dbReference type="eggNOG" id="COG4821">
    <property type="taxonomic scope" value="Bacteria"/>
</dbReference>
<dbReference type="GO" id="GO:0097367">
    <property type="term" value="F:carbohydrate derivative binding"/>
    <property type="evidence" value="ECO:0007669"/>
    <property type="project" value="InterPro"/>
</dbReference>
<dbReference type="PANTHER" id="PTHR30390:SF7">
    <property type="entry name" value="PHOSPHOHEPTOSE ISOMERASE"/>
    <property type="match status" value="1"/>
</dbReference>
<sequence>MLKYKNEILKIINEVFGTQLENMEKASDMLVEAVENKNSIYIFGSSHAGILSEEAFYRAGGFALINPIFSPNLMLNVKPITFTSELEQLEGYGKIFFQSQNLKKDDVLIIHSVSGRNPVSIEMAEEAKKAGVKLIVITNMKYSTSVTSRHNNAKKLYEYADVVLDNCGVLGDATVKLDGLEQKVAPSSTVIGAVILNSIIVDITEKLLAKGLDAPVFFSANRDGGMEHNQKIFEEYKDLIHYM</sequence>
<dbReference type="InterPro" id="IPR050099">
    <property type="entry name" value="SIS_GmhA/DiaA_subfam"/>
</dbReference>
<dbReference type="GO" id="GO:1901135">
    <property type="term" value="P:carbohydrate derivative metabolic process"/>
    <property type="evidence" value="ECO:0007669"/>
    <property type="project" value="InterPro"/>
</dbReference>
<dbReference type="InterPro" id="IPR035472">
    <property type="entry name" value="RpiR-like_SIS"/>
</dbReference>
<reference evidence="3" key="1">
    <citation type="submission" date="2009-09" db="EMBL/GenBank/DDBJ databases">
        <title>The complete chromosome of Sebaldella termitidis ATCC 33386.</title>
        <authorList>
            <consortium name="US DOE Joint Genome Institute (JGI-PGF)"/>
            <person name="Lucas S."/>
            <person name="Copeland A."/>
            <person name="Lapidus A."/>
            <person name="Glavina del Rio T."/>
            <person name="Dalin E."/>
            <person name="Tice H."/>
            <person name="Bruce D."/>
            <person name="Goodwin L."/>
            <person name="Pitluck S."/>
            <person name="Kyrpides N."/>
            <person name="Mavromatis K."/>
            <person name="Ivanova N."/>
            <person name="Mikhailova N."/>
            <person name="Sims D."/>
            <person name="Meincke L."/>
            <person name="Brettin T."/>
            <person name="Detter J.C."/>
            <person name="Han C."/>
            <person name="Larimer F."/>
            <person name="Land M."/>
            <person name="Hauser L."/>
            <person name="Markowitz V."/>
            <person name="Cheng J.F."/>
            <person name="Hugenholtz P."/>
            <person name="Woyke T."/>
            <person name="Wu D."/>
            <person name="Eisen J.A."/>
        </authorList>
    </citation>
    <scope>NUCLEOTIDE SEQUENCE [LARGE SCALE GENOMIC DNA]</scope>
    <source>
        <strain evidence="3">ATCC 33386 / NCTC 11300</strain>
    </source>
</reference>
<proteinExistence type="predicted"/>
<feature type="domain" description="SIS" evidence="1">
    <location>
        <begin position="30"/>
        <end position="206"/>
    </location>
</feature>
<protein>
    <recommendedName>
        <fullName evidence="1">SIS domain-containing protein</fullName>
    </recommendedName>
</protein>
<dbReference type="SUPFAM" id="SSF53697">
    <property type="entry name" value="SIS domain"/>
    <property type="match status" value="1"/>
</dbReference>
<reference evidence="2 3" key="2">
    <citation type="journal article" date="2010" name="Stand. Genomic Sci.">
        <title>Complete genome sequence of Sebaldella termitidis type strain (NCTC 11300).</title>
        <authorList>
            <person name="Harmon-Smith M."/>
            <person name="Celia L."/>
            <person name="Chertkov O."/>
            <person name="Lapidus A."/>
            <person name="Copeland A."/>
            <person name="Glavina Del Rio T."/>
            <person name="Nolan M."/>
            <person name="Lucas S."/>
            <person name="Tice H."/>
            <person name="Cheng J.F."/>
            <person name="Han C."/>
            <person name="Detter J.C."/>
            <person name="Bruce D."/>
            <person name="Goodwin L."/>
            <person name="Pitluck S."/>
            <person name="Pati A."/>
            <person name="Liolios K."/>
            <person name="Ivanova N."/>
            <person name="Mavromatis K."/>
            <person name="Mikhailova N."/>
            <person name="Chen A."/>
            <person name="Palaniappan K."/>
            <person name="Land M."/>
            <person name="Hauser L."/>
            <person name="Chang Y.J."/>
            <person name="Jeffries C.D."/>
            <person name="Brettin T."/>
            <person name="Goker M."/>
            <person name="Beck B."/>
            <person name="Bristow J."/>
            <person name="Eisen J.A."/>
            <person name="Markowitz V."/>
            <person name="Hugenholtz P."/>
            <person name="Kyrpides N.C."/>
            <person name="Klenk H.P."/>
            <person name="Chen F."/>
        </authorList>
    </citation>
    <scope>NUCLEOTIDE SEQUENCE [LARGE SCALE GENOMIC DNA]</scope>
    <source>
        <strain evidence="3">ATCC 33386 / NCTC 11300</strain>
    </source>
</reference>
<organism evidence="2 3">
    <name type="scientific">Sebaldella termitidis (strain ATCC 33386 / NCTC 11300)</name>
    <dbReference type="NCBI Taxonomy" id="526218"/>
    <lineage>
        <taxon>Bacteria</taxon>
        <taxon>Fusobacteriati</taxon>
        <taxon>Fusobacteriota</taxon>
        <taxon>Fusobacteriia</taxon>
        <taxon>Fusobacteriales</taxon>
        <taxon>Leptotrichiaceae</taxon>
        <taxon>Sebaldella</taxon>
    </lineage>
</organism>
<dbReference type="HOGENOM" id="CLU_089975_0_0_0"/>
<dbReference type="InterPro" id="IPR046348">
    <property type="entry name" value="SIS_dom_sf"/>
</dbReference>
<dbReference type="Proteomes" id="UP000000845">
    <property type="component" value="Chromosome"/>
</dbReference>
<dbReference type="STRING" id="526218.Sterm_2486"/>
<dbReference type="Gene3D" id="3.40.50.10490">
    <property type="entry name" value="Glucose-6-phosphate isomerase like protein, domain 1"/>
    <property type="match status" value="1"/>
</dbReference>
<evidence type="ECO:0000313" key="2">
    <source>
        <dbReference type="EMBL" id="ACZ09339.1"/>
    </source>
</evidence>
<dbReference type="CDD" id="cd05013">
    <property type="entry name" value="SIS_RpiR"/>
    <property type="match status" value="1"/>
</dbReference>
<dbReference type="KEGG" id="str:Sterm_2486"/>
<gene>
    <name evidence="2" type="ordered locus">Sterm_2486</name>
</gene>
<dbReference type="EMBL" id="CP001739">
    <property type="protein sequence ID" value="ACZ09339.1"/>
    <property type="molecule type" value="Genomic_DNA"/>
</dbReference>
<dbReference type="InterPro" id="IPR001347">
    <property type="entry name" value="SIS_dom"/>
</dbReference>
<name>D1ALJ6_SEBTE</name>
<dbReference type="PANTHER" id="PTHR30390">
    <property type="entry name" value="SEDOHEPTULOSE 7-PHOSPHATE ISOMERASE / DNAA INITIATOR-ASSOCIATING FACTOR FOR REPLICATION INITIATION"/>
    <property type="match status" value="1"/>
</dbReference>
<dbReference type="Pfam" id="PF13580">
    <property type="entry name" value="SIS_2"/>
    <property type="match status" value="1"/>
</dbReference>
<evidence type="ECO:0000313" key="3">
    <source>
        <dbReference type="Proteomes" id="UP000000845"/>
    </source>
</evidence>
<dbReference type="PROSITE" id="PS51464">
    <property type="entry name" value="SIS"/>
    <property type="match status" value="1"/>
</dbReference>
<keyword evidence="3" id="KW-1185">Reference proteome</keyword>